<evidence type="ECO:0000313" key="3">
    <source>
        <dbReference type="Proteomes" id="UP000760480"/>
    </source>
</evidence>
<comment type="caution">
    <text evidence="2">The sequence shown here is derived from an EMBL/GenBank/DDBJ whole genome shotgun (WGS) entry which is preliminary data.</text>
</comment>
<evidence type="ECO:0000313" key="2">
    <source>
        <dbReference type="EMBL" id="NMQ18517.1"/>
    </source>
</evidence>
<gene>
    <name evidence="2" type="ORF">E4P82_04480</name>
</gene>
<dbReference type="RefSeq" id="WP_169247777.1">
    <property type="nucleotide sequence ID" value="NZ_SPMZ01000013.1"/>
</dbReference>
<proteinExistence type="predicted"/>
<sequence>MTKTRVALPAATGRSWKKRDQQIGTQAGDFPTDEGQHRVTAGHQQRHRRREQTQNQEKAMETGFSMQVVH</sequence>
<dbReference type="Proteomes" id="UP000760480">
    <property type="component" value="Unassembled WGS sequence"/>
</dbReference>
<keyword evidence="3" id="KW-1185">Reference proteome</keyword>
<name>A0ABX1TGM6_9GAMM</name>
<feature type="region of interest" description="Disordered" evidence="1">
    <location>
        <begin position="1"/>
        <end position="70"/>
    </location>
</feature>
<dbReference type="EMBL" id="SPMZ01000013">
    <property type="protein sequence ID" value="NMQ18517.1"/>
    <property type="molecule type" value="Genomic_DNA"/>
</dbReference>
<accession>A0ABX1TGM6</accession>
<evidence type="ECO:0000256" key="1">
    <source>
        <dbReference type="SAM" id="MobiDB-lite"/>
    </source>
</evidence>
<organism evidence="2 3">
    <name type="scientific">Candidatus Competibacter phosphatis</name>
    <dbReference type="NCBI Taxonomy" id="221280"/>
    <lineage>
        <taxon>Bacteria</taxon>
        <taxon>Pseudomonadati</taxon>
        <taxon>Pseudomonadota</taxon>
        <taxon>Gammaproteobacteria</taxon>
        <taxon>Candidatus Competibacteraceae</taxon>
        <taxon>Candidatus Competibacter</taxon>
    </lineage>
</organism>
<reference evidence="2 3" key="1">
    <citation type="submission" date="2019-03" db="EMBL/GenBank/DDBJ databases">
        <title>Metabolic reconstructions from genomes of highly enriched 'Candidatus Accumulibacter' and 'Candidatus Competibacter' bioreactor populations.</title>
        <authorList>
            <person name="Annavajhala M.K."/>
            <person name="Welles L."/>
            <person name="Abbas B."/>
            <person name="Sorokin D."/>
            <person name="Park H."/>
            <person name="Van Loosdrecht M."/>
            <person name="Chandran K."/>
        </authorList>
    </citation>
    <scope>NUCLEOTIDE SEQUENCE [LARGE SCALE GENOMIC DNA]</scope>
    <source>
        <strain evidence="2 3">SBR_G</strain>
    </source>
</reference>
<protein>
    <submittedName>
        <fullName evidence="2">Uncharacterized protein</fullName>
    </submittedName>
</protein>